<dbReference type="InterPro" id="IPR006132">
    <property type="entry name" value="Asp/Orn_carbamoyltranf_P-bd"/>
</dbReference>
<keyword evidence="4" id="KW-1185">Reference proteome</keyword>
<dbReference type="Proteomes" id="UP000737171">
    <property type="component" value="Unassembled WGS sequence"/>
</dbReference>
<evidence type="ECO:0000259" key="2">
    <source>
        <dbReference type="Pfam" id="PF02729"/>
    </source>
</evidence>
<organism evidence="3 4">
    <name type="scientific">Pseudaquabacterium terrae</name>
    <dbReference type="NCBI Taxonomy" id="2732868"/>
    <lineage>
        <taxon>Bacteria</taxon>
        <taxon>Pseudomonadati</taxon>
        <taxon>Pseudomonadota</taxon>
        <taxon>Betaproteobacteria</taxon>
        <taxon>Burkholderiales</taxon>
        <taxon>Sphaerotilaceae</taxon>
        <taxon>Pseudaquabacterium</taxon>
    </lineage>
</organism>
<sequence length="167" mass="16971">MDAIAQPATSAAERTLSAADLSVVLARANELVRAAKHGPLAPVLRGKNIGLVSARPDDADARLLRQAATALGAQVAHVRPSLTSASSAADIADTARMLGLLYDAVDIAGTPADVVRQVAQSAGVPVFDGIGSPHHPLAGLATRLEGGLCAADARRFILQAVLLTAMS</sequence>
<evidence type="ECO:0000313" key="3">
    <source>
        <dbReference type="EMBL" id="NRF71006.1"/>
    </source>
</evidence>
<keyword evidence="1" id="KW-0808">Transferase</keyword>
<dbReference type="EMBL" id="JABRWJ010000010">
    <property type="protein sequence ID" value="NRF71006.1"/>
    <property type="molecule type" value="Genomic_DNA"/>
</dbReference>
<protein>
    <submittedName>
        <fullName evidence="3">Ornithine carbamoyltransferase</fullName>
    </submittedName>
</protein>
<dbReference type="InterPro" id="IPR036901">
    <property type="entry name" value="Asp/Orn_carbamoylTrfase_sf"/>
</dbReference>
<gene>
    <name evidence="3" type="ORF">HLB44_28775</name>
</gene>
<dbReference type="SUPFAM" id="SSF53671">
    <property type="entry name" value="Aspartate/ornithine carbamoyltransferase"/>
    <property type="match status" value="1"/>
</dbReference>
<dbReference type="RefSeq" id="WP_173131309.1">
    <property type="nucleotide sequence ID" value="NZ_JABRWJ010000010.1"/>
</dbReference>
<dbReference type="Pfam" id="PF02729">
    <property type="entry name" value="OTCace_N"/>
    <property type="match status" value="1"/>
</dbReference>
<dbReference type="Gene3D" id="3.40.50.1370">
    <property type="entry name" value="Aspartate/ornithine carbamoyltransferase"/>
    <property type="match status" value="1"/>
</dbReference>
<evidence type="ECO:0000313" key="4">
    <source>
        <dbReference type="Proteomes" id="UP000737171"/>
    </source>
</evidence>
<comment type="caution">
    <text evidence="3">The sequence shown here is derived from an EMBL/GenBank/DDBJ whole genome shotgun (WGS) entry which is preliminary data.</text>
</comment>
<feature type="domain" description="Aspartate/ornithine carbamoyltransferase carbamoyl-P binding" evidence="2">
    <location>
        <begin position="15"/>
        <end position="141"/>
    </location>
</feature>
<accession>A0ABX2ER69</accession>
<name>A0ABX2ER69_9BURK</name>
<reference evidence="3 4" key="1">
    <citation type="submission" date="2020-05" db="EMBL/GenBank/DDBJ databases">
        <title>Aquincola sp. isolate from soil.</title>
        <authorList>
            <person name="Han J."/>
            <person name="Kim D.-U."/>
        </authorList>
    </citation>
    <scope>NUCLEOTIDE SEQUENCE [LARGE SCALE GENOMIC DNA]</scope>
    <source>
        <strain evidence="3 4">S2</strain>
    </source>
</reference>
<evidence type="ECO:0000256" key="1">
    <source>
        <dbReference type="ARBA" id="ARBA00022679"/>
    </source>
</evidence>
<proteinExistence type="predicted"/>